<gene>
    <name evidence="1" type="ORF">JNE38_26360</name>
</gene>
<name>A0ABX7FYE6_BRECH</name>
<proteinExistence type="predicted"/>
<organism evidence="1 2">
    <name type="scientific">Brevibacillus choshinensis</name>
    <dbReference type="NCBI Taxonomy" id="54911"/>
    <lineage>
        <taxon>Bacteria</taxon>
        <taxon>Bacillati</taxon>
        <taxon>Bacillota</taxon>
        <taxon>Bacilli</taxon>
        <taxon>Bacillales</taxon>
        <taxon>Paenibacillaceae</taxon>
        <taxon>Brevibacillus</taxon>
    </lineage>
</organism>
<dbReference type="SUPFAM" id="SSF47413">
    <property type="entry name" value="lambda repressor-like DNA-binding domains"/>
    <property type="match status" value="1"/>
</dbReference>
<accession>A0ABX7FYE6</accession>
<evidence type="ECO:0000313" key="1">
    <source>
        <dbReference type="EMBL" id="QRG70793.1"/>
    </source>
</evidence>
<protein>
    <submittedName>
        <fullName evidence="1">XRE family transcriptional regulator</fullName>
    </submittedName>
</protein>
<dbReference type="Proteomes" id="UP000596248">
    <property type="component" value="Chromosome"/>
</dbReference>
<reference evidence="1 2" key="1">
    <citation type="submission" date="2021-01" db="EMBL/GenBank/DDBJ databases">
        <title>Identification of strong promoters based on the transcriptome of Brevibacillus choshinensis.</title>
        <authorList>
            <person name="Yao D."/>
            <person name="Zhang K."/>
            <person name="Wu J."/>
        </authorList>
    </citation>
    <scope>NUCLEOTIDE SEQUENCE [LARGE SCALE GENOMIC DNA]</scope>
    <source>
        <strain evidence="1 2">HPD31-SP3</strain>
    </source>
</reference>
<evidence type="ECO:0000313" key="2">
    <source>
        <dbReference type="Proteomes" id="UP000596248"/>
    </source>
</evidence>
<sequence length="69" mass="8108">MARQTITVGELAKLLGVRYATVSDKLNGRSRFFYDEASHIRRKFFPKCSLEYLFEQTDEQAEVENYALR</sequence>
<dbReference type="EMBL" id="CP069127">
    <property type="protein sequence ID" value="QRG70793.1"/>
    <property type="molecule type" value="Genomic_DNA"/>
</dbReference>
<keyword evidence="2" id="KW-1185">Reference proteome</keyword>
<dbReference type="InterPro" id="IPR010982">
    <property type="entry name" value="Lambda_DNA-bd_dom_sf"/>
</dbReference>